<dbReference type="InterPro" id="IPR018490">
    <property type="entry name" value="cNMP-bd_dom_sf"/>
</dbReference>
<dbReference type="Ensembl" id="ENSAOCT00000066823.1">
    <property type="protein sequence ID" value="ENSAOCP00000046388.1"/>
    <property type="gene ID" value="ENSAOCG00000002365.2"/>
</dbReference>
<dbReference type="Gene3D" id="2.60.120.10">
    <property type="entry name" value="Jelly Rolls"/>
    <property type="match status" value="2"/>
</dbReference>
<sequence length="450" mass="51243">MHDTLEGTEWIAVFAPQDLFTHLRFYNAHIGCSRELEALEALRVLNCTASSSSVLSEEIHITGSDQMMSNPLCDFAQQQHYTFTPCHSLFTHRVHVVRTWSDVMLLSPPQHKDRPMAFLREYFERLEKEEAKQIQNQQKASSSRSDSRDEEVSPPMNPVVKGRRRRGAFSAEVYTEEDAASYVRKVIPKDYKTMAALAKAIEKNVLFSHLDDNERSDIFDAMFPVTYIAGETVILQGDEGDNFYVIDQGEMDVYVNNEWVTSIGEGGSFGELALIYGTPRAATVRAKTNVKLWGIDRDSYRRILMGSTLRKRKMYEEFLRKVSILESLDKWERLTVADALEPVQFEDGQKIVVQGEPGDEFFIILEGSAAVLQRRSENEEFVEVGRLGPSDYFGEIALLMNRPRAATVVARGPLKCVKLDRPRFERVLGPCSDILKRNIQQYNSFVSLSV</sequence>
<evidence type="ECO:0000256" key="5">
    <source>
        <dbReference type="ARBA" id="ARBA00022566"/>
    </source>
</evidence>
<reference evidence="14" key="3">
    <citation type="submission" date="2025-09" db="UniProtKB">
        <authorList>
            <consortium name="Ensembl"/>
        </authorList>
    </citation>
    <scope>IDENTIFICATION</scope>
</reference>
<evidence type="ECO:0000259" key="13">
    <source>
        <dbReference type="PROSITE" id="PS50042"/>
    </source>
</evidence>
<proteinExistence type="inferred from homology"/>
<evidence type="ECO:0000313" key="14">
    <source>
        <dbReference type="Ensembl" id="ENSAOCP00000046388.1"/>
    </source>
</evidence>
<dbReference type="GO" id="GO:0005952">
    <property type="term" value="C:cAMP-dependent protein kinase complex"/>
    <property type="evidence" value="ECO:0007669"/>
    <property type="project" value="InterPro"/>
</dbReference>
<dbReference type="PANTHER" id="PTHR11635">
    <property type="entry name" value="CAMP-DEPENDENT PROTEIN KINASE REGULATORY CHAIN"/>
    <property type="match status" value="1"/>
</dbReference>
<evidence type="ECO:0000256" key="10">
    <source>
        <dbReference type="ARBA" id="ARBA00023157"/>
    </source>
</evidence>
<evidence type="ECO:0000256" key="9">
    <source>
        <dbReference type="ARBA" id="ARBA00023149"/>
    </source>
</evidence>
<accession>A0AAQ5XYC2</accession>
<keyword evidence="3" id="KW-1003">Cell membrane</keyword>
<dbReference type="GO" id="GO:0005829">
    <property type="term" value="C:cytosol"/>
    <property type="evidence" value="ECO:0007669"/>
    <property type="project" value="TreeGrafter"/>
</dbReference>
<dbReference type="PROSITE" id="PS50042">
    <property type="entry name" value="CNMP_BINDING_3"/>
    <property type="match status" value="2"/>
</dbReference>
<dbReference type="PROSITE" id="PS00888">
    <property type="entry name" value="CNMP_BINDING_1"/>
    <property type="match status" value="2"/>
</dbReference>
<dbReference type="FunFam" id="2.60.120.10:FF:000006">
    <property type="entry name" value="cAMP-dependent protein kinase type I-alpha regulatory subunit"/>
    <property type="match status" value="1"/>
</dbReference>
<comment type="similarity">
    <text evidence="2">Belongs to the cAMP-dependent kinase regulatory chain family.</text>
</comment>
<dbReference type="SMART" id="SM00100">
    <property type="entry name" value="cNMP"/>
    <property type="match status" value="2"/>
</dbReference>
<organism evidence="14 15">
    <name type="scientific">Amphiprion ocellaris</name>
    <name type="common">Clown anemonefish</name>
    <dbReference type="NCBI Taxonomy" id="80972"/>
    <lineage>
        <taxon>Eukaryota</taxon>
        <taxon>Metazoa</taxon>
        <taxon>Chordata</taxon>
        <taxon>Craniata</taxon>
        <taxon>Vertebrata</taxon>
        <taxon>Euteleostomi</taxon>
        <taxon>Actinopterygii</taxon>
        <taxon>Neopterygii</taxon>
        <taxon>Teleostei</taxon>
        <taxon>Neoteleostei</taxon>
        <taxon>Acanthomorphata</taxon>
        <taxon>Ovalentaria</taxon>
        <taxon>Pomacentridae</taxon>
        <taxon>Amphiprion</taxon>
    </lineage>
</organism>
<dbReference type="PRINTS" id="PR00103">
    <property type="entry name" value="CAMPKINASE"/>
</dbReference>
<evidence type="ECO:0000256" key="12">
    <source>
        <dbReference type="SAM" id="MobiDB-lite"/>
    </source>
</evidence>
<dbReference type="SUPFAM" id="SSF51206">
    <property type="entry name" value="cAMP-binding domain-like"/>
    <property type="match status" value="2"/>
</dbReference>
<evidence type="ECO:0000256" key="8">
    <source>
        <dbReference type="ARBA" id="ARBA00023136"/>
    </source>
</evidence>
<comment type="subcellular location">
    <subcellularLocation>
        <location evidence="1">Cell membrane</location>
    </subcellularLocation>
</comment>
<keyword evidence="15" id="KW-1185">Reference proteome</keyword>
<dbReference type="InterPro" id="IPR018488">
    <property type="entry name" value="cNMP-bd_CS"/>
</dbReference>
<feature type="domain" description="Cyclic nucleotide-binding" evidence="13">
    <location>
        <begin position="206"/>
        <end position="321"/>
    </location>
</feature>
<keyword evidence="9" id="KW-0114">cAMP</keyword>
<keyword evidence="8" id="KW-0472">Membrane</keyword>
<keyword evidence="5" id="KW-0116">cAMP-binding</keyword>
<keyword evidence="4" id="KW-0597">Phosphoprotein</keyword>
<protein>
    <recommendedName>
        <fullName evidence="11">cAMP-dependent protein kinase type I-alpha regulatory subunit</fullName>
    </recommendedName>
</protein>
<evidence type="ECO:0000256" key="2">
    <source>
        <dbReference type="ARBA" id="ARBA00005753"/>
    </source>
</evidence>
<keyword evidence="10" id="KW-1015">Disulfide bond</keyword>
<dbReference type="GO" id="GO:0030552">
    <property type="term" value="F:cAMP binding"/>
    <property type="evidence" value="ECO:0007669"/>
    <property type="project" value="UniProtKB-KW"/>
</dbReference>
<dbReference type="Gene3D" id="1.20.890.10">
    <property type="entry name" value="cAMP-dependent protein kinase regulatory subunit, dimerization-anchoring domain"/>
    <property type="match status" value="1"/>
</dbReference>
<dbReference type="GeneTree" id="ENSGT00940000155148"/>
<evidence type="ECO:0000256" key="4">
    <source>
        <dbReference type="ARBA" id="ARBA00022553"/>
    </source>
</evidence>
<dbReference type="GO" id="GO:0034236">
    <property type="term" value="F:protein kinase A catalytic subunit binding"/>
    <property type="evidence" value="ECO:0007669"/>
    <property type="project" value="TreeGrafter"/>
</dbReference>
<dbReference type="InterPro" id="IPR000595">
    <property type="entry name" value="cNMP-bd_dom"/>
</dbReference>
<dbReference type="InterPro" id="IPR050503">
    <property type="entry name" value="cAMP-dep_PK_reg_su-like"/>
</dbReference>
<reference evidence="14 15" key="1">
    <citation type="submission" date="2022-01" db="EMBL/GenBank/DDBJ databases">
        <title>A chromosome-scale genome assembly of the false clownfish, Amphiprion ocellaris.</title>
        <authorList>
            <person name="Ryu T."/>
        </authorList>
    </citation>
    <scope>NUCLEOTIDE SEQUENCE [LARGE SCALE GENOMIC DNA]</scope>
</reference>
<dbReference type="Pfam" id="PF00027">
    <property type="entry name" value="cNMP_binding"/>
    <property type="match status" value="2"/>
</dbReference>
<keyword evidence="6" id="KW-0677">Repeat</keyword>
<dbReference type="PROSITE" id="PS00889">
    <property type="entry name" value="CNMP_BINDING_2"/>
    <property type="match status" value="2"/>
</dbReference>
<dbReference type="Proteomes" id="UP001501940">
    <property type="component" value="Chromosome 18"/>
</dbReference>
<evidence type="ECO:0000256" key="11">
    <source>
        <dbReference type="ARBA" id="ARBA00039637"/>
    </source>
</evidence>
<evidence type="ECO:0000313" key="15">
    <source>
        <dbReference type="Proteomes" id="UP001501940"/>
    </source>
</evidence>
<evidence type="ECO:0000256" key="7">
    <source>
        <dbReference type="ARBA" id="ARBA00022741"/>
    </source>
</evidence>
<reference evidence="14" key="2">
    <citation type="submission" date="2025-08" db="UniProtKB">
        <authorList>
            <consortium name="Ensembl"/>
        </authorList>
    </citation>
    <scope>IDENTIFICATION</scope>
</reference>
<evidence type="ECO:0000256" key="3">
    <source>
        <dbReference type="ARBA" id="ARBA00022475"/>
    </source>
</evidence>
<dbReference type="FunFam" id="2.60.120.10:FF:000013">
    <property type="entry name" value="cAMP-dependent protein kinase type I regulatory subunit"/>
    <property type="match status" value="1"/>
</dbReference>
<feature type="domain" description="Cyclic nucleotide-binding" evidence="13">
    <location>
        <begin position="324"/>
        <end position="445"/>
    </location>
</feature>
<dbReference type="InterPro" id="IPR014710">
    <property type="entry name" value="RmlC-like_jellyroll"/>
</dbReference>
<dbReference type="GO" id="GO:0004862">
    <property type="term" value="F:cAMP-dependent protein kinase inhibitor activity"/>
    <property type="evidence" value="ECO:0007669"/>
    <property type="project" value="TreeGrafter"/>
</dbReference>
<feature type="region of interest" description="Disordered" evidence="12">
    <location>
        <begin position="130"/>
        <end position="161"/>
    </location>
</feature>
<keyword evidence="7" id="KW-0547">Nucleotide-binding</keyword>
<name>A0AAQ5XYC2_AMPOC</name>
<dbReference type="AlphaFoldDB" id="A0AAQ5XYC2"/>
<dbReference type="CDD" id="cd00038">
    <property type="entry name" value="CAP_ED"/>
    <property type="match status" value="2"/>
</dbReference>
<evidence type="ECO:0000256" key="6">
    <source>
        <dbReference type="ARBA" id="ARBA00022737"/>
    </source>
</evidence>
<evidence type="ECO:0000256" key="1">
    <source>
        <dbReference type="ARBA" id="ARBA00004236"/>
    </source>
</evidence>
<dbReference type="PANTHER" id="PTHR11635:SF129">
    <property type="entry name" value="CAMP-DEPENDENT PROTEIN KINASE TYPE I-ALPHA REGULATORY SUBUNIT"/>
    <property type="match status" value="1"/>
</dbReference>
<dbReference type="GO" id="GO:0005886">
    <property type="term" value="C:plasma membrane"/>
    <property type="evidence" value="ECO:0007669"/>
    <property type="project" value="UniProtKB-SubCell"/>
</dbReference>